<comment type="function">
    <text evidence="10">Pyrophosphatase that catalyzes the hydrolysis of nucleoside triphosphates to their monophosphate derivatives, with a high preference for the non-canonical purine nucleotides XTP (xanthosine triphosphate), dITP (deoxyinosine triphosphate) and ITP. Seems to function as a house-cleaning enzyme that removes non-canonical purine nucleotides from the nucleotide pool, thus preventing their incorporation into DNA/RNA and avoiding chromosomal lesions.</text>
</comment>
<dbReference type="Proteomes" id="UP000317839">
    <property type="component" value="Unassembled WGS sequence"/>
</dbReference>
<dbReference type="HAMAP" id="MF_01405">
    <property type="entry name" value="Non_canon_purine_NTPase"/>
    <property type="match status" value="1"/>
</dbReference>
<keyword evidence="5 10" id="KW-0378">Hydrolase</keyword>
<name>A0A545TA28_9GAMM</name>
<comment type="catalytic activity">
    <reaction evidence="8 10">
        <text>dITP + H2O = dIMP + diphosphate + H(+)</text>
        <dbReference type="Rhea" id="RHEA:28342"/>
        <dbReference type="ChEBI" id="CHEBI:15377"/>
        <dbReference type="ChEBI" id="CHEBI:15378"/>
        <dbReference type="ChEBI" id="CHEBI:33019"/>
        <dbReference type="ChEBI" id="CHEBI:61194"/>
        <dbReference type="ChEBI" id="CHEBI:61382"/>
        <dbReference type="EC" id="3.6.1.66"/>
    </reaction>
</comment>
<keyword evidence="4 10" id="KW-0547">Nucleotide-binding</keyword>
<dbReference type="SUPFAM" id="SSF52972">
    <property type="entry name" value="ITPase-like"/>
    <property type="match status" value="1"/>
</dbReference>
<accession>A0A545TA28</accession>
<dbReference type="PANTHER" id="PTHR11067">
    <property type="entry name" value="INOSINE TRIPHOSPHATE PYROPHOSPHATASE/HAM1 PROTEIN"/>
    <property type="match status" value="1"/>
</dbReference>
<dbReference type="Pfam" id="PF01725">
    <property type="entry name" value="Ham1p_like"/>
    <property type="match status" value="1"/>
</dbReference>
<evidence type="ECO:0000256" key="10">
    <source>
        <dbReference type="HAMAP-Rule" id="MF_01405"/>
    </source>
</evidence>
<dbReference type="GO" id="GO:0000166">
    <property type="term" value="F:nucleotide binding"/>
    <property type="evidence" value="ECO:0007669"/>
    <property type="project" value="UniProtKB-KW"/>
</dbReference>
<dbReference type="InterPro" id="IPR029001">
    <property type="entry name" value="ITPase-like_fam"/>
</dbReference>
<comment type="similarity">
    <text evidence="1 10 11">Belongs to the HAM1 NTPase family.</text>
</comment>
<keyword evidence="7 10" id="KW-0546">Nucleotide metabolism</keyword>
<comment type="subunit">
    <text evidence="2 10">Homodimer.</text>
</comment>
<feature type="binding site" evidence="10">
    <location>
        <begin position="156"/>
        <end position="159"/>
    </location>
    <ligand>
        <name>substrate</name>
    </ligand>
</feature>
<keyword evidence="3 10" id="KW-0479">Metal-binding</keyword>
<feature type="binding site" evidence="10">
    <location>
        <position position="179"/>
    </location>
    <ligand>
        <name>substrate</name>
    </ligand>
</feature>
<sequence>MLPEKIVLASGNKKKLAELSGILAQFEIELIPQTQFDIGEALEDGLTFVENAIKKARYACEHTGLPAIADDSGIEVDCLNGAPGIYSARYAGEDANDQTNLEKLLTTTKDFSPEEKVARYQCVIVYLRHAADPTPIICQDSWEGLLLSSPRGNGGFGYDPIFFDPQSQKTAAQMTPEEKAKVSHRGKALKQFQETFHHQYFRK</sequence>
<comment type="caution">
    <text evidence="12">The sequence shown here is derived from an EMBL/GenBank/DDBJ whole genome shotgun (WGS) entry which is preliminary data.</text>
</comment>
<evidence type="ECO:0000256" key="6">
    <source>
        <dbReference type="ARBA" id="ARBA00022842"/>
    </source>
</evidence>
<feature type="binding site" evidence="10">
    <location>
        <position position="71"/>
    </location>
    <ligand>
        <name>Mg(2+)</name>
        <dbReference type="ChEBI" id="CHEBI:18420"/>
    </ligand>
</feature>
<dbReference type="Gene3D" id="3.90.950.10">
    <property type="match status" value="1"/>
</dbReference>
<dbReference type="RefSeq" id="WP_142942765.1">
    <property type="nucleotide sequence ID" value="NZ_VIKR01000003.1"/>
</dbReference>
<dbReference type="PANTHER" id="PTHR11067:SF9">
    <property type="entry name" value="INOSINE TRIPHOSPHATE PYROPHOSPHATASE"/>
    <property type="match status" value="1"/>
</dbReference>
<dbReference type="CDD" id="cd00515">
    <property type="entry name" value="HAM1"/>
    <property type="match status" value="1"/>
</dbReference>
<dbReference type="GO" id="GO:0009117">
    <property type="term" value="P:nucleotide metabolic process"/>
    <property type="evidence" value="ECO:0007669"/>
    <property type="project" value="UniProtKB-KW"/>
</dbReference>
<dbReference type="GO" id="GO:0017111">
    <property type="term" value="F:ribonucleoside triphosphate phosphatase activity"/>
    <property type="evidence" value="ECO:0007669"/>
    <property type="project" value="InterPro"/>
</dbReference>
<evidence type="ECO:0000256" key="3">
    <source>
        <dbReference type="ARBA" id="ARBA00022723"/>
    </source>
</evidence>
<evidence type="ECO:0000256" key="11">
    <source>
        <dbReference type="RuleBase" id="RU003781"/>
    </source>
</evidence>
<evidence type="ECO:0000256" key="7">
    <source>
        <dbReference type="ARBA" id="ARBA00023080"/>
    </source>
</evidence>
<comment type="caution">
    <text evidence="10">Lacks conserved residue(s) required for the propagation of feature annotation.</text>
</comment>
<dbReference type="AlphaFoldDB" id="A0A545TA28"/>
<evidence type="ECO:0000256" key="9">
    <source>
        <dbReference type="ARBA" id="ARBA00052017"/>
    </source>
</evidence>
<feature type="binding site" evidence="10">
    <location>
        <begin position="10"/>
        <end position="15"/>
    </location>
    <ligand>
        <name>substrate</name>
    </ligand>
</feature>
<reference evidence="12 13" key="1">
    <citation type="submission" date="2019-06" db="EMBL/GenBank/DDBJ databases">
        <title>Draft genome of Aliikangiella marina GYP-15.</title>
        <authorList>
            <person name="Wang G."/>
        </authorList>
    </citation>
    <scope>NUCLEOTIDE SEQUENCE [LARGE SCALE GENOMIC DNA]</scope>
    <source>
        <strain evidence="12 13">GYP-15</strain>
    </source>
</reference>
<dbReference type="InterPro" id="IPR002637">
    <property type="entry name" value="RdgB/HAM1"/>
</dbReference>
<dbReference type="EC" id="3.6.1.66" evidence="10"/>
<evidence type="ECO:0000313" key="12">
    <source>
        <dbReference type="EMBL" id="TQV74057.1"/>
    </source>
</evidence>
<evidence type="ECO:0000256" key="1">
    <source>
        <dbReference type="ARBA" id="ARBA00008023"/>
    </source>
</evidence>
<evidence type="ECO:0000256" key="5">
    <source>
        <dbReference type="ARBA" id="ARBA00022801"/>
    </source>
</evidence>
<dbReference type="GO" id="GO:0005829">
    <property type="term" value="C:cytosol"/>
    <property type="evidence" value="ECO:0007669"/>
    <property type="project" value="TreeGrafter"/>
</dbReference>
<keyword evidence="6 10" id="KW-0460">Magnesium</keyword>
<dbReference type="NCBIfam" id="TIGR00042">
    <property type="entry name" value="RdgB/HAM1 family non-canonical purine NTP pyrophosphatase"/>
    <property type="match status" value="1"/>
</dbReference>
<comment type="catalytic activity">
    <reaction evidence="10">
        <text>ITP + H2O = IMP + diphosphate + H(+)</text>
        <dbReference type="Rhea" id="RHEA:29399"/>
        <dbReference type="ChEBI" id="CHEBI:15377"/>
        <dbReference type="ChEBI" id="CHEBI:15378"/>
        <dbReference type="ChEBI" id="CHEBI:33019"/>
        <dbReference type="ChEBI" id="CHEBI:58053"/>
        <dbReference type="ChEBI" id="CHEBI:61402"/>
        <dbReference type="EC" id="3.6.1.66"/>
    </reaction>
</comment>
<dbReference type="EMBL" id="VIKR01000003">
    <property type="protein sequence ID" value="TQV74057.1"/>
    <property type="molecule type" value="Genomic_DNA"/>
</dbReference>
<dbReference type="GO" id="GO:0036220">
    <property type="term" value="F:ITP diphosphatase activity"/>
    <property type="evidence" value="ECO:0007669"/>
    <property type="project" value="UniProtKB-UniRule"/>
</dbReference>
<comment type="catalytic activity">
    <reaction evidence="9 10">
        <text>XTP + H2O = XMP + diphosphate + H(+)</text>
        <dbReference type="Rhea" id="RHEA:28610"/>
        <dbReference type="ChEBI" id="CHEBI:15377"/>
        <dbReference type="ChEBI" id="CHEBI:15378"/>
        <dbReference type="ChEBI" id="CHEBI:33019"/>
        <dbReference type="ChEBI" id="CHEBI:57464"/>
        <dbReference type="ChEBI" id="CHEBI:61314"/>
        <dbReference type="EC" id="3.6.1.66"/>
    </reaction>
</comment>
<evidence type="ECO:0000256" key="2">
    <source>
        <dbReference type="ARBA" id="ARBA00011738"/>
    </source>
</evidence>
<proteinExistence type="inferred from homology"/>
<feature type="binding site" evidence="10">
    <location>
        <position position="72"/>
    </location>
    <ligand>
        <name>substrate</name>
    </ligand>
</feature>
<dbReference type="GO" id="GO:0046872">
    <property type="term" value="F:metal ion binding"/>
    <property type="evidence" value="ECO:0007669"/>
    <property type="project" value="UniProtKB-KW"/>
</dbReference>
<organism evidence="12 13">
    <name type="scientific">Aliikangiella marina</name>
    <dbReference type="NCBI Taxonomy" id="1712262"/>
    <lineage>
        <taxon>Bacteria</taxon>
        <taxon>Pseudomonadati</taxon>
        <taxon>Pseudomonadota</taxon>
        <taxon>Gammaproteobacteria</taxon>
        <taxon>Oceanospirillales</taxon>
        <taxon>Pleioneaceae</taxon>
        <taxon>Aliikangiella</taxon>
    </lineage>
</organism>
<evidence type="ECO:0000256" key="8">
    <source>
        <dbReference type="ARBA" id="ARBA00051875"/>
    </source>
</evidence>
<dbReference type="FunFam" id="3.90.950.10:FF:000001">
    <property type="entry name" value="dITP/XTP pyrophosphatase"/>
    <property type="match status" value="1"/>
</dbReference>
<evidence type="ECO:0000256" key="4">
    <source>
        <dbReference type="ARBA" id="ARBA00022741"/>
    </source>
</evidence>
<feature type="binding site" evidence="10">
    <location>
        <begin position="184"/>
        <end position="185"/>
    </location>
    <ligand>
        <name>substrate</name>
    </ligand>
</feature>
<feature type="active site" description="Proton acceptor" evidence="10">
    <location>
        <position position="71"/>
    </location>
</feature>
<dbReference type="OrthoDB" id="9807456at2"/>
<dbReference type="GO" id="GO:0036222">
    <property type="term" value="F:XTP diphosphatase activity"/>
    <property type="evidence" value="ECO:0007669"/>
    <property type="project" value="UniProtKB-UniRule"/>
</dbReference>
<comment type="cofactor">
    <cofactor evidence="10">
        <name>Mg(2+)</name>
        <dbReference type="ChEBI" id="CHEBI:18420"/>
    </cofactor>
    <text evidence="10">Binds 1 Mg(2+) ion per subunit.</text>
</comment>
<protein>
    <recommendedName>
        <fullName evidence="10">dITP/XTP pyrophosphatase</fullName>
        <ecNumber evidence="10">3.6.1.66</ecNumber>
    </recommendedName>
    <alternativeName>
        <fullName evidence="10">Non-canonical purine NTP pyrophosphatase</fullName>
    </alternativeName>
    <alternativeName>
        <fullName evidence="10">Non-standard purine NTP pyrophosphatase</fullName>
    </alternativeName>
    <alternativeName>
        <fullName evidence="10">Nucleoside-triphosphate diphosphatase</fullName>
    </alternativeName>
    <alternativeName>
        <fullName evidence="10">Nucleoside-triphosphate pyrophosphatase</fullName>
        <shortName evidence="10">NTPase</shortName>
    </alternativeName>
</protein>
<dbReference type="GO" id="GO:0009146">
    <property type="term" value="P:purine nucleoside triphosphate catabolic process"/>
    <property type="evidence" value="ECO:0007669"/>
    <property type="project" value="UniProtKB-UniRule"/>
</dbReference>
<dbReference type="GO" id="GO:0035870">
    <property type="term" value="F:dITP diphosphatase activity"/>
    <property type="evidence" value="ECO:0007669"/>
    <property type="project" value="UniProtKB-UniRule"/>
</dbReference>
<gene>
    <name evidence="12" type="primary">rdgB</name>
    <name evidence="12" type="ORF">FLL45_14460</name>
</gene>
<evidence type="ECO:0000313" key="13">
    <source>
        <dbReference type="Proteomes" id="UP000317839"/>
    </source>
</evidence>
<dbReference type="InterPro" id="IPR020922">
    <property type="entry name" value="dITP/XTP_pyrophosphatase"/>
</dbReference>
<keyword evidence="13" id="KW-1185">Reference proteome</keyword>